<dbReference type="AlphaFoldDB" id="A0ABD1IL34"/>
<keyword evidence="2" id="KW-1185">Reference proteome</keyword>
<evidence type="ECO:0000313" key="2">
    <source>
        <dbReference type="Proteomes" id="UP001567538"/>
    </source>
</evidence>
<gene>
    <name evidence="1" type="ORF">AAHA92_00898</name>
</gene>
<dbReference type="EMBL" id="JBEAFC010000001">
    <property type="protein sequence ID" value="KAL1569415.1"/>
    <property type="molecule type" value="Genomic_DNA"/>
</dbReference>
<evidence type="ECO:0000313" key="1">
    <source>
        <dbReference type="EMBL" id="KAL1569415.1"/>
    </source>
</evidence>
<comment type="caution">
    <text evidence="1">The sequence shown here is derived from an EMBL/GenBank/DDBJ whole genome shotgun (WGS) entry which is preliminary data.</text>
</comment>
<sequence length="190" mass="20684">MVCATNKFASQNSTGTISEKKNQNETSKVVVLSVCNTQHLATTTSLPPVRSFTAIGMSDYPDNEQSVVSVSCSARQAIGTKENDIYIEEIVKSVVDAYMECGDDDDDDDELSLSSWMNKSVIPVGNVQGISEIDKDNEINVETIVKSAVDAYMECEDNDDDFVTPLLRKSKAKMGDQDVLHAGEQVSDGK</sequence>
<protein>
    <submittedName>
        <fullName evidence="1">Uncharacterized protein</fullName>
    </submittedName>
</protein>
<name>A0ABD1IL34_SALDI</name>
<dbReference type="Proteomes" id="UP001567538">
    <property type="component" value="Unassembled WGS sequence"/>
</dbReference>
<reference evidence="1 2" key="1">
    <citation type="submission" date="2024-06" db="EMBL/GenBank/DDBJ databases">
        <title>A chromosome level genome sequence of Diviner's sage (Salvia divinorum).</title>
        <authorList>
            <person name="Ford S.A."/>
            <person name="Ro D.-K."/>
            <person name="Ness R.W."/>
            <person name="Phillips M.A."/>
        </authorList>
    </citation>
    <scope>NUCLEOTIDE SEQUENCE [LARGE SCALE GENOMIC DNA]</scope>
    <source>
        <strain evidence="1">SAF-2024a</strain>
        <tissue evidence="1">Leaf</tissue>
    </source>
</reference>
<accession>A0ABD1IL34</accession>
<organism evidence="1 2">
    <name type="scientific">Salvia divinorum</name>
    <name type="common">Maria pastora</name>
    <name type="synonym">Diviner's sage</name>
    <dbReference type="NCBI Taxonomy" id="28513"/>
    <lineage>
        <taxon>Eukaryota</taxon>
        <taxon>Viridiplantae</taxon>
        <taxon>Streptophyta</taxon>
        <taxon>Embryophyta</taxon>
        <taxon>Tracheophyta</taxon>
        <taxon>Spermatophyta</taxon>
        <taxon>Magnoliopsida</taxon>
        <taxon>eudicotyledons</taxon>
        <taxon>Gunneridae</taxon>
        <taxon>Pentapetalae</taxon>
        <taxon>asterids</taxon>
        <taxon>lamiids</taxon>
        <taxon>Lamiales</taxon>
        <taxon>Lamiaceae</taxon>
        <taxon>Nepetoideae</taxon>
        <taxon>Mentheae</taxon>
        <taxon>Salviinae</taxon>
        <taxon>Salvia</taxon>
        <taxon>Salvia subgen. Calosphace</taxon>
    </lineage>
</organism>
<proteinExistence type="predicted"/>